<gene>
    <name evidence="1" type="ORF">IC63_15085</name>
</gene>
<dbReference type="STRING" id="690417.IC63_15085"/>
<dbReference type="Pfam" id="PF10983">
    <property type="entry name" value="DUF2793"/>
    <property type="match status" value="1"/>
</dbReference>
<accession>A0A099EWD4</accession>
<reference evidence="1 2" key="2">
    <citation type="submission" date="2014-10" db="EMBL/GenBank/DDBJ databases">
        <title>Paracoccus sanguinis sp. nov., isolated from clinical specimens of New York State patients.</title>
        <authorList>
            <person name="Mingle L.A."/>
            <person name="Cole J.A."/>
            <person name="Lapierre P."/>
            <person name="Musser K.A."/>
        </authorList>
    </citation>
    <scope>NUCLEOTIDE SEQUENCE [LARGE SCALE GENOMIC DNA]</scope>
    <source>
        <strain evidence="1 2">HAMBI 3106</strain>
    </source>
</reference>
<evidence type="ECO:0000313" key="1">
    <source>
        <dbReference type="EMBL" id="KGJ02263.1"/>
    </source>
</evidence>
<dbReference type="RefSeq" id="WP_036721684.1">
    <property type="nucleotide sequence ID" value="NZ_JRKS01000072.1"/>
</dbReference>
<dbReference type="EMBL" id="JRKS01000072">
    <property type="protein sequence ID" value="KGJ02263.1"/>
    <property type="molecule type" value="Genomic_DNA"/>
</dbReference>
<keyword evidence="2" id="KW-1185">Reference proteome</keyword>
<sequence>MSEPTTQRYGLPLLQPAQAQKHVTVNEALMRLDGLVNLVLQSASAPTPPATATDGQCWGVPFGALGDWAGSAGRIAIRSNGGWVYADPQRGQQAFVRDLGATALWTGSQWASGAITLGALGAGLSAGVTEAEVDIVAGTAFWSGVFIPANTLVIGVTGRVIQPITGTLTSWNIGISGSATRFGSGLGVEKNSWSQGLLTTPTAYYAATNLRLSATGGSFESGRVALAIHWLEQRLPDAA</sequence>
<protein>
    <submittedName>
        <fullName evidence="1">Uncharacterized protein</fullName>
    </submittedName>
</protein>
<evidence type="ECO:0000313" key="2">
    <source>
        <dbReference type="Proteomes" id="UP000029917"/>
    </source>
</evidence>
<dbReference type="OrthoDB" id="564699at2"/>
<comment type="caution">
    <text evidence="1">The sequence shown here is derived from an EMBL/GenBank/DDBJ whole genome shotgun (WGS) entry which is preliminary data.</text>
</comment>
<proteinExistence type="predicted"/>
<reference evidence="1 2" key="1">
    <citation type="submission" date="2014-09" db="EMBL/GenBank/DDBJ databases">
        <authorList>
            <person name="McGinnis J.M."/>
            <person name="Wolfgang W.J."/>
        </authorList>
    </citation>
    <scope>NUCLEOTIDE SEQUENCE [LARGE SCALE GENOMIC DNA]</scope>
    <source>
        <strain evidence="1 2">HAMBI 3106</strain>
    </source>
</reference>
<name>A0A099EWD4_9RHOB</name>
<dbReference type="Proteomes" id="UP000029917">
    <property type="component" value="Unassembled WGS sequence"/>
</dbReference>
<dbReference type="InterPro" id="IPR021251">
    <property type="entry name" value="DUF2793"/>
</dbReference>
<dbReference type="AlphaFoldDB" id="A0A099EWD4"/>
<organism evidence="1 2">
    <name type="scientific">Paracoccus sphaerophysae</name>
    <dbReference type="NCBI Taxonomy" id="690417"/>
    <lineage>
        <taxon>Bacteria</taxon>
        <taxon>Pseudomonadati</taxon>
        <taxon>Pseudomonadota</taxon>
        <taxon>Alphaproteobacteria</taxon>
        <taxon>Rhodobacterales</taxon>
        <taxon>Paracoccaceae</taxon>
        <taxon>Paracoccus</taxon>
    </lineage>
</organism>